<dbReference type="PANTHER" id="PTHR46186:SF14">
    <property type="entry name" value="CYSTATIN CPI-1"/>
    <property type="match status" value="1"/>
</dbReference>
<dbReference type="InterPro" id="IPR046350">
    <property type="entry name" value="Cystatin_sf"/>
</dbReference>
<name>A0A2G5U1Z0_9PELO</name>
<dbReference type="OrthoDB" id="1908104at2759"/>
<accession>A0A2G5U1Z0</accession>
<protein>
    <recommendedName>
        <fullName evidence="3">Cystatin domain-containing protein</fullName>
    </recommendedName>
</protein>
<dbReference type="GO" id="GO:0004869">
    <property type="term" value="F:cysteine-type endopeptidase inhibitor activity"/>
    <property type="evidence" value="ECO:0007669"/>
    <property type="project" value="InterPro"/>
</dbReference>
<feature type="domain" description="Cystatin" evidence="3">
    <location>
        <begin position="23"/>
        <end position="133"/>
    </location>
</feature>
<feature type="signal peptide" evidence="2">
    <location>
        <begin position="1"/>
        <end position="16"/>
    </location>
</feature>
<evidence type="ECO:0000259" key="3">
    <source>
        <dbReference type="SMART" id="SM00043"/>
    </source>
</evidence>
<organism evidence="4 5">
    <name type="scientific">Caenorhabditis nigoni</name>
    <dbReference type="NCBI Taxonomy" id="1611254"/>
    <lineage>
        <taxon>Eukaryota</taxon>
        <taxon>Metazoa</taxon>
        <taxon>Ecdysozoa</taxon>
        <taxon>Nematoda</taxon>
        <taxon>Chromadorea</taxon>
        <taxon>Rhabditida</taxon>
        <taxon>Rhabditina</taxon>
        <taxon>Rhabditomorpha</taxon>
        <taxon>Rhabditoidea</taxon>
        <taxon>Rhabditidae</taxon>
        <taxon>Peloderinae</taxon>
        <taxon>Caenorhabditis</taxon>
    </lineage>
</organism>
<dbReference type="Proteomes" id="UP000230233">
    <property type="component" value="Chromosome IV"/>
</dbReference>
<dbReference type="GO" id="GO:0005615">
    <property type="term" value="C:extracellular space"/>
    <property type="evidence" value="ECO:0007669"/>
    <property type="project" value="TreeGrafter"/>
</dbReference>
<dbReference type="Gene3D" id="3.10.450.10">
    <property type="match status" value="1"/>
</dbReference>
<dbReference type="STRING" id="1611254.A0A2G5U1Z0"/>
<dbReference type="GO" id="GO:0031982">
    <property type="term" value="C:vesicle"/>
    <property type="evidence" value="ECO:0007669"/>
    <property type="project" value="TreeGrafter"/>
</dbReference>
<gene>
    <name evidence="4" type="primary">Cnig_chr_IV.g13476</name>
    <name evidence="4" type="ORF">B9Z55_013476</name>
</gene>
<dbReference type="SMART" id="SM00043">
    <property type="entry name" value="CY"/>
    <property type="match status" value="1"/>
</dbReference>
<dbReference type="InterPro" id="IPR000010">
    <property type="entry name" value="Cystatin_dom"/>
</dbReference>
<dbReference type="CDD" id="cd00042">
    <property type="entry name" value="CY"/>
    <property type="match status" value="1"/>
</dbReference>
<feature type="chain" id="PRO_5018792353" description="Cystatin domain-containing protein" evidence="2">
    <location>
        <begin position="17"/>
        <end position="142"/>
    </location>
</feature>
<comment type="similarity">
    <text evidence="1">Belongs to the cystatin family.</text>
</comment>
<dbReference type="SUPFAM" id="SSF54403">
    <property type="entry name" value="Cystatin/monellin"/>
    <property type="match status" value="1"/>
</dbReference>
<sequence length="142" mass="15703">MKVIIFCSALVATIFAMSRPTGPIVGGPSDVDPTRYTCEAWKLVPEINEKNDGGVYVVPIKVLKAQTQVVSGTRTVLEILVGESRCSKESLIPANRISAVNCLLNDDGQRAVYNVVIWEKPWNNFRQATVEKIRDVEPSEEL</sequence>
<dbReference type="GO" id="GO:0005737">
    <property type="term" value="C:cytoplasm"/>
    <property type="evidence" value="ECO:0007669"/>
    <property type="project" value="TreeGrafter"/>
</dbReference>
<dbReference type="EMBL" id="PDUG01000004">
    <property type="protein sequence ID" value="PIC33528.1"/>
    <property type="molecule type" value="Genomic_DNA"/>
</dbReference>
<dbReference type="AlphaFoldDB" id="A0A2G5U1Z0"/>
<evidence type="ECO:0000313" key="5">
    <source>
        <dbReference type="Proteomes" id="UP000230233"/>
    </source>
</evidence>
<evidence type="ECO:0000256" key="2">
    <source>
        <dbReference type="SAM" id="SignalP"/>
    </source>
</evidence>
<keyword evidence="2" id="KW-0732">Signal</keyword>
<proteinExistence type="inferred from homology"/>
<evidence type="ECO:0000313" key="4">
    <source>
        <dbReference type="EMBL" id="PIC33528.1"/>
    </source>
</evidence>
<evidence type="ECO:0000256" key="1">
    <source>
        <dbReference type="ARBA" id="ARBA00009403"/>
    </source>
</evidence>
<comment type="caution">
    <text evidence="4">The sequence shown here is derived from an EMBL/GenBank/DDBJ whole genome shotgun (WGS) entry which is preliminary data.</text>
</comment>
<dbReference type="Pfam" id="PF00031">
    <property type="entry name" value="Cystatin"/>
    <property type="match status" value="1"/>
</dbReference>
<reference evidence="5" key="1">
    <citation type="submission" date="2017-10" db="EMBL/GenBank/DDBJ databases">
        <title>Rapid genome shrinkage in a self-fertile nematode reveals novel sperm competition proteins.</title>
        <authorList>
            <person name="Yin D."/>
            <person name="Schwarz E.M."/>
            <person name="Thomas C.G."/>
            <person name="Felde R.L."/>
            <person name="Korf I.F."/>
            <person name="Cutter A.D."/>
            <person name="Schartner C.M."/>
            <person name="Ralston E.J."/>
            <person name="Meyer B.J."/>
            <person name="Haag E.S."/>
        </authorList>
    </citation>
    <scope>NUCLEOTIDE SEQUENCE [LARGE SCALE GENOMIC DNA]</scope>
    <source>
        <strain evidence="5">JU1422</strain>
    </source>
</reference>
<dbReference type="PANTHER" id="PTHR46186">
    <property type="entry name" value="CYSTATIN"/>
    <property type="match status" value="1"/>
</dbReference>
<keyword evidence="5" id="KW-1185">Reference proteome</keyword>